<dbReference type="OrthoDB" id="5220at2"/>
<sequence length="164" mass="17793">MANLQGFDANQVEPADDLEPIPVGKYVAVITDSEMKPTKSGTGNYLQLTFQIVEGEFANRLLWVRLNLDNPNATAVDIARRELSSICRSVGVLVPTDSADLHNLPCLIHVRVKRRNDTGELQNEIKGYSARDAKAALTAASETPPGVATSVQDAPAAETPPWKR</sequence>
<keyword evidence="3" id="KW-1185">Reference proteome</keyword>
<evidence type="ECO:0000256" key="1">
    <source>
        <dbReference type="SAM" id="MobiDB-lite"/>
    </source>
</evidence>
<dbReference type="EMBL" id="SJPI01000002">
    <property type="protein sequence ID" value="TWT51071.1"/>
    <property type="molecule type" value="Genomic_DNA"/>
</dbReference>
<dbReference type="InterPro" id="IPR007731">
    <property type="entry name" value="DUF669"/>
</dbReference>
<dbReference type="RefSeq" id="WP_146516183.1">
    <property type="nucleotide sequence ID" value="NZ_SJPI01000002.1"/>
</dbReference>
<gene>
    <name evidence="2" type="ORF">Pla22_38470</name>
</gene>
<name>A0A5C5WLW6_9BACT</name>
<evidence type="ECO:0008006" key="4">
    <source>
        <dbReference type="Google" id="ProtNLM"/>
    </source>
</evidence>
<organism evidence="2 3">
    <name type="scientific">Rubripirellula amarantea</name>
    <dbReference type="NCBI Taxonomy" id="2527999"/>
    <lineage>
        <taxon>Bacteria</taxon>
        <taxon>Pseudomonadati</taxon>
        <taxon>Planctomycetota</taxon>
        <taxon>Planctomycetia</taxon>
        <taxon>Pirellulales</taxon>
        <taxon>Pirellulaceae</taxon>
        <taxon>Rubripirellula</taxon>
    </lineage>
</organism>
<dbReference type="Pfam" id="PF05037">
    <property type="entry name" value="DUF669"/>
    <property type="match status" value="1"/>
</dbReference>
<accession>A0A5C5WLW6</accession>
<evidence type="ECO:0000313" key="2">
    <source>
        <dbReference type="EMBL" id="TWT51071.1"/>
    </source>
</evidence>
<dbReference type="Proteomes" id="UP000316598">
    <property type="component" value="Unassembled WGS sequence"/>
</dbReference>
<reference evidence="2 3" key="1">
    <citation type="submission" date="2019-02" db="EMBL/GenBank/DDBJ databases">
        <title>Deep-cultivation of Planctomycetes and their phenomic and genomic characterization uncovers novel biology.</title>
        <authorList>
            <person name="Wiegand S."/>
            <person name="Jogler M."/>
            <person name="Boedeker C."/>
            <person name="Pinto D."/>
            <person name="Vollmers J."/>
            <person name="Rivas-Marin E."/>
            <person name="Kohn T."/>
            <person name="Peeters S.H."/>
            <person name="Heuer A."/>
            <person name="Rast P."/>
            <person name="Oberbeckmann S."/>
            <person name="Bunk B."/>
            <person name="Jeske O."/>
            <person name="Meyerdierks A."/>
            <person name="Storesund J.E."/>
            <person name="Kallscheuer N."/>
            <person name="Luecker S."/>
            <person name="Lage O.M."/>
            <person name="Pohl T."/>
            <person name="Merkel B.J."/>
            <person name="Hornburger P."/>
            <person name="Mueller R.-W."/>
            <person name="Bruemmer F."/>
            <person name="Labrenz M."/>
            <person name="Spormann A.M."/>
            <person name="Op Den Camp H."/>
            <person name="Overmann J."/>
            <person name="Amann R."/>
            <person name="Jetten M.S.M."/>
            <person name="Mascher T."/>
            <person name="Medema M.H."/>
            <person name="Devos D.P."/>
            <person name="Kaster A.-K."/>
            <person name="Ovreas L."/>
            <person name="Rohde M."/>
            <person name="Galperin M.Y."/>
            <person name="Jogler C."/>
        </authorList>
    </citation>
    <scope>NUCLEOTIDE SEQUENCE [LARGE SCALE GENOMIC DNA]</scope>
    <source>
        <strain evidence="2 3">Pla22</strain>
    </source>
</reference>
<dbReference type="AlphaFoldDB" id="A0A5C5WLW6"/>
<protein>
    <recommendedName>
        <fullName evidence="4">DUF669 domain-containing protein</fullName>
    </recommendedName>
</protein>
<comment type="caution">
    <text evidence="2">The sequence shown here is derived from an EMBL/GenBank/DDBJ whole genome shotgun (WGS) entry which is preliminary data.</text>
</comment>
<evidence type="ECO:0000313" key="3">
    <source>
        <dbReference type="Proteomes" id="UP000316598"/>
    </source>
</evidence>
<feature type="region of interest" description="Disordered" evidence="1">
    <location>
        <begin position="136"/>
        <end position="164"/>
    </location>
</feature>
<proteinExistence type="predicted"/>